<keyword evidence="3" id="KW-0001">2Fe-2S</keyword>
<evidence type="ECO:0000256" key="9">
    <source>
        <dbReference type="SAM" id="Phobius"/>
    </source>
</evidence>
<evidence type="ECO:0000256" key="1">
    <source>
        <dbReference type="ARBA" id="ARBA00001974"/>
    </source>
</evidence>
<organism evidence="11 12">
    <name type="scientific">Streptococcus ratti</name>
    <dbReference type="NCBI Taxonomy" id="1341"/>
    <lineage>
        <taxon>Bacteria</taxon>
        <taxon>Bacillati</taxon>
        <taxon>Bacillota</taxon>
        <taxon>Bacilli</taxon>
        <taxon>Lactobacillales</taxon>
        <taxon>Streptococcaceae</taxon>
        <taxon>Streptococcus</taxon>
    </lineage>
</organism>
<dbReference type="RefSeq" id="WP_193523029.1">
    <property type="nucleotide sequence ID" value="NZ_JABASA010000003.1"/>
</dbReference>
<accession>A0A7X9LER8</accession>
<comment type="caution">
    <text evidence="11">The sequence shown here is derived from an EMBL/GenBank/DDBJ whole genome shotgun (WGS) entry which is preliminary data.</text>
</comment>
<evidence type="ECO:0000313" key="11">
    <source>
        <dbReference type="EMBL" id="NMD48515.1"/>
    </source>
</evidence>
<dbReference type="Gene3D" id="2.40.30.10">
    <property type="entry name" value="Translation factors"/>
    <property type="match status" value="1"/>
</dbReference>
<evidence type="ECO:0000256" key="7">
    <source>
        <dbReference type="ARBA" id="ARBA00023004"/>
    </source>
</evidence>
<keyword evidence="5" id="KW-0274">FAD</keyword>
<evidence type="ECO:0000313" key="12">
    <source>
        <dbReference type="Proteomes" id="UP000532121"/>
    </source>
</evidence>
<dbReference type="InterPro" id="IPR039261">
    <property type="entry name" value="FNR_nucleotide-bd"/>
</dbReference>
<feature type="domain" description="FAD-binding FR-type" evidence="10">
    <location>
        <begin position="34"/>
        <end position="146"/>
    </location>
</feature>
<dbReference type="EMBL" id="JABASA010000003">
    <property type="protein sequence ID" value="NMD48515.1"/>
    <property type="molecule type" value="Genomic_DNA"/>
</dbReference>
<sequence>MKKGPSKMLTIILSILAVGLLGCLITWGVISYLGRSQTLTVKSIENPSSDLYFIHLTKPKNMTWKAGSYAKITLPEVKESAQKSRWLTIASNPDDNEILILTHNSSSTFKKTLTSLPAGSKVEVSWLESTLKIQNDDSPLVCFASDVGIAAMRPIVKEWVGKRDLILNHLDKGVTVFDKELYRLDQQDSKLTYDSSGSLSQSKESLKKAVDKYGNKATYLLAGQPDDVEAMKKFLADKGIDIKQLKTEKFNGLK</sequence>
<comment type="cofactor">
    <cofactor evidence="1">
        <name>FAD</name>
        <dbReference type="ChEBI" id="CHEBI:57692"/>
    </cofactor>
</comment>
<gene>
    <name evidence="11" type="ORF">HHO37_02235</name>
</gene>
<dbReference type="GO" id="GO:0016491">
    <property type="term" value="F:oxidoreductase activity"/>
    <property type="evidence" value="ECO:0007669"/>
    <property type="project" value="UniProtKB-KW"/>
</dbReference>
<keyword evidence="2" id="KW-0285">Flavoprotein</keyword>
<keyword evidence="7" id="KW-0408">Iron</keyword>
<dbReference type="InterPro" id="IPR017938">
    <property type="entry name" value="Riboflavin_synthase-like_b-brl"/>
</dbReference>
<evidence type="ECO:0000256" key="3">
    <source>
        <dbReference type="ARBA" id="ARBA00022714"/>
    </source>
</evidence>
<dbReference type="Proteomes" id="UP000532121">
    <property type="component" value="Unassembled WGS sequence"/>
</dbReference>
<dbReference type="SUPFAM" id="SSF52343">
    <property type="entry name" value="Ferredoxin reductase-like, C-terminal NADP-linked domain"/>
    <property type="match status" value="1"/>
</dbReference>
<dbReference type="InterPro" id="IPR050415">
    <property type="entry name" value="MRET"/>
</dbReference>
<proteinExistence type="predicted"/>
<dbReference type="PANTHER" id="PTHR47354:SF8">
    <property type="entry name" value="1,2-PHENYLACETYL-COA EPOXIDASE, SUBUNIT E"/>
    <property type="match status" value="1"/>
</dbReference>
<protein>
    <submittedName>
        <fullName evidence="11">Ferredoxin reductase</fullName>
    </submittedName>
</protein>
<dbReference type="GO" id="GO:0051537">
    <property type="term" value="F:2 iron, 2 sulfur cluster binding"/>
    <property type="evidence" value="ECO:0007669"/>
    <property type="project" value="UniProtKB-KW"/>
</dbReference>
<dbReference type="PANTHER" id="PTHR47354">
    <property type="entry name" value="NADH OXIDOREDUCTASE HCR"/>
    <property type="match status" value="1"/>
</dbReference>
<dbReference type="PROSITE" id="PS51257">
    <property type="entry name" value="PROKAR_LIPOPROTEIN"/>
    <property type="match status" value="1"/>
</dbReference>
<evidence type="ECO:0000256" key="4">
    <source>
        <dbReference type="ARBA" id="ARBA00022723"/>
    </source>
</evidence>
<evidence type="ECO:0000256" key="6">
    <source>
        <dbReference type="ARBA" id="ARBA00023002"/>
    </source>
</evidence>
<reference evidence="11 12" key="1">
    <citation type="submission" date="2020-04" db="EMBL/GenBank/DDBJ databases">
        <title>MicrobeNet Type strains.</title>
        <authorList>
            <person name="Nicholson A.C."/>
        </authorList>
    </citation>
    <scope>NUCLEOTIDE SEQUENCE [LARGE SCALE GENOMIC DNA]</scope>
    <source>
        <strain evidence="11 12">DSM 22768</strain>
    </source>
</reference>
<evidence type="ECO:0000256" key="2">
    <source>
        <dbReference type="ARBA" id="ARBA00022630"/>
    </source>
</evidence>
<name>A0A7X9LER8_STRRT</name>
<dbReference type="InterPro" id="IPR017927">
    <property type="entry name" value="FAD-bd_FR_type"/>
</dbReference>
<keyword evidence="9" id="KW-0812">Transmembrane</keyword>
<evidence type="ECO:0000256" key="5">
    <source>
        <dbReference type="ARBA" id="ARBA00022827"/>
    </source>
</evidence>
<keyword evidence="4" id="KW-0479">Metal-binding</keyword>
<keyword evidence="9" id="KW-1133">Transmembrane helix</keyword>
<dbReference type="SUPFAM" id="SSF63380">
    <property type="entry name" value="Riboflavin synthase domain-like"/>
    <property type="match status" value="1"/>
</dbReference>
<dbReference type="GO" id="GO:0050660">
    <property type="term" value="F:flavin adenine dinucleotide binding"/>
    <property type="evidence" value="ECO:0007669"/>
    <property type="project" value="TreeGrafter"/>
</dbReference>
<evidence type="ECO:0000256" key="8">
    <source>
        <dbReference type="ARBA" id="ARBA00023014"/>
    </source>
</evidence>
<dbReference type="AlphaFoldDB" id="A0A7X9LER8"/>
<dbReference type="GO" id="GO:0046872">
    <property type="term" value="F:metal ion binding"/>
    <property type="evidence" value="ECO:0007669"/>
    <property type="project" value="UniProtKB-KW"/>
</dbReference>
<keyword evidence="8" id="KW-0411">Iron-sulfur</keyword>
<keyword evidence="9" id="KW-0472">Membrane</keyword>
<evidence type="ECO:0000259" key="10">
    <source>
        <dbReference type="PROSITE" id="PS51384"/>
    </source>
</evidence>
<dbReference type="PROSITE" id="PS51384">
    <property type="entry name" value="FAD_FR"/>
    <property type="match status" value="1"/>
</dbReference>
<keyword evidence="6" id="KW-0560">Oxidoreductase</keyword>
<feature type="transmembrane region" description="Helical" evidence="9">
    <location>
        <begin position="12"/>
        <end position="34"/>
    </location>
</feature>
<dbReference type="Gene3D" id="3.40.50.80">
    <property type="entry name" value="Nucleotide-binding domain of ferredoxin-NADP reductase (FNR) module"/>
    <property type="match status" value="1"/>
</dbReference>